<feature type="domain" description="Phospholipase A2-like central" evidence="21">
    <location>
        <begin position="27"/>
        <end position="152"/>
    </location>
</feature>
<feature type="binding site" evidence="17">
    <location>
        <position position="54"/>
    </location>
    <ligand>
        <name>Ca(2+)</name>
        <dbReference type="ChEBI" id="CHEBI:29108"/>
    </ligand>
</feature>
<feature type="disulfide bond" evidence="18">
    <location>
        <begin position="87"/>
        <end position="119"/>
    </location>
</feature>
<dbReference type="OMA" id="RSEWNPE"/>
<dbReference type="GeneTree" id="ENSGT00940000154885"/>
<keyword evidence="20" id="KW-0732">Signal</keyword>
<reference evidence="22 23" key="1">
    <citation type="submission" date="2020-10" db="EMBL/GenBank/DDBJ databases">
        <title>Pygocentrus nattereri (red-bellied piranha) genome, fPygNat1, primary haplotype.</title>
        <authorList>
            <person name="Myers G."/>
            <person name="Meyer A."/>
            <person name="Karagic N."/>
            <person name="Pippel M."/>
            <person name="Winkler S."/>
            <person name="Tracey A."/>
            <person name="Wood J."/>
            <person name="Formenti G."/>
            <person name="Howe K."/>
            <person name="Fedrigo O."/>
            <person name="Jarvis E.D."/>
        </authorList>
    </citation>
    <scope>NUCLEOTIDE SEQUENCE [LARGE SCALE GENOMIC DNA]</scope>
</reference>
<evidence type="ECO:0000256" key="17">
    <source>
        <dbReference type="PIRSR" id="PIRSR601211-2"/>
    </source>
</evidence>
<evidence type="ECO:0000256" key="1">
    <source>
        <dbReference type="ARBA" id="ARBA00004613"/>
    </source>
</evidence>
<evidence type="ECO:0000256" key="3">
    <source>
        <dbReference type="ARBA" id="ARBA00022525"/>
    </source>
</evidence>
<feature type="binding site" evidence="17">
    <location>
        <position position="58"/>
    </location>
    <ligand>
        <name>Ca(2+)</name>
        <dbReference type="ChEBI" id="CHEBI:29108"/>
    </ligand>
</feature>
<evidence type="ECO:0000256" key="14">
    <source>
        <dbReference type="ARBA" id="ARBA00048699"/>
    </source>
</evidence>
<keyword evidence="5 20" id="KW-0378">Hydrolase</keyword>
<protein>
    <recommendedName>
        <fullName evidence="2 20">Phospholipase A2</fullName>
        <ecNumber evidence="2 20">3.1.1.4</ecNumber>
    </recommendedName>
</protein>
<dbReference type="InterPro" id="IPR036444">
    <property type="entry name" value="PLipase_A2_dom_sf"/>
</dbReference>
<dbReference type="GO" id="GO:0050482">
    <property type="term" value="P:arachidonate secretion"/>
    <property type="evidence" value="ECO:0007669"/>
    <property type="project" value="InterPro"/>
</dbReference>
<feature type="disulfide bond" evidence="18">
    <location>
        <begin position="77"/>
        <end position="126"/>
    </location>
</feature>
<feature type="disulfide bond" evidence="18">
    <location>
        <begin position="53"/>
        <end position="151"/>
    </location>
</feature>
<dbReference type="PANTHER" id="PTHR11716:SF94">
    <property type="entry name" value="PHOSPHOLIPASE A2"/>
    <property type="match status" value="1"/>
</dbReference>
<comment type="catalytic activity">
    <reaction evidence="13">
        <text>1-hexadecanoyl-2-(5Z,8Z,11Z,14Z-eicosatetraenoyl)-sn-glycero-3-phosphocholine + H2O = 1-hexadecanoyl-sn-glycero-3-phosphocholine + (5Z,8Z,11Z,14Z)-eicosatetraenoate + H(+)</text>
        <dbReference type="Rhea" id="RHEA:40427"/>
        <dbReference type="ChEBI" id="CHEBI:15377"/>
        <dbReference type="ChEBI" id="CHEBI:15378"/>
        <dbReference type="ChEBI" id="CHEBI:32395"/>
        <dbReference type="ChEBI" id="CHEBI:72998"/>
        <dbReference type="ChEBI" id="CHEBI:73003"/>
    </reaction>
    <physiologicalReaction direction="left-to-right" evidence="13">
        <dbReference type="Rhea" id="RHEA:40428"/>
    </physiologicalReaction>
</comment>
<dbReference type="SMART" id="SM00085">
    <property type="entry name" value="PA2c"/>
    <property type="match status" value="1"/>
</dbReference>
<evidence type="ECO:0000256" key="13">
    <source>
        <dbReference type="ARBA" id="ARBA00048373"/>
    </source>
</evidence>
<evidence type="ECO:0000256" key="19">
    <source>
        <dbReference type="RuleBase" id="RU003654"/>
    </source>
</evidence>
<comment type="catalytic activity">
    <reaction evidence="9">
        <text>N,1-dihexadecanoyl-2-(9Z,12Z-octadecadienoyl)-sn-glycero-3-phosphoethanolamine + H2O = N,1-dihexadecanoyl-sn-glycero-3-phosphoethanolamine + (9Z,12Z)-octadecadienoate + H(+)</text>
        <dbReference type="Rhea" id="RHEA:56424"/>
        <dbReference type="ChEBI" id="CHEBI:15377"/>
        <dbReference type="ChEBI" id="CHEBI:15378"/>
        <dbReference type="ChEBI" id="CHEBI:30245"/>
        <dbReference type="ChEBI" id="CHEBI:85334"/>
        <dbReference type="ChEBI" id="CHEBI:85335"/>
    </reaction>
    <physiologicalReaction direction="left-to-right" evidence="9">
        <dbReference type="Rhea" id="RHEA:56425"/>
    </physiologicalReaction>
</comment>
<evidence type="ECO:0000256" key="6">
    <source>
        <dbReference type="ARBA" id="ARBA00022837"/>
    </source>
</evidence>
<dbReference type="CDD" id="cd00125">
    <property type="entry name" value="PLA2c"/>
    <property type="match status" value="1"/>
</dbReference>
<reference evidence="22" key="2">
    <citation type="submission" date="2025-08" db="UniProtKB">
        <authorList>
            <consortium name="Ensembl"/>
        </authorList>
    </citation>
    <scope>IDENTIFICATION</scope>
</reference>
<dbReference type="GO" id="GO:0005509">
    <property type="term" value="F:calcium ion binding"/>
    <property type="evidence" value="ECO:0007669"/>
    <property type="project" value="InterPro"/>
</dbReference>
<dbReference type="InterPro" id="IPR033112">
    <property type="entry name" value="PLA2_Asp_AS"/>
</dbReference>
<dbReference type="PROSITE" id="PS00118">
    <property type="entry name" value="PA2_HIS"/>
    <property type="match status" value="1"/>
</dbReference>
<feature type="chain" id="PRO_5043111498" description="Phospholipase A2" evidence="20">
    <location>
        <begin position="22"/>
        <end position="180"/>
    </location>
</feature>
<dbReference type="InterPro" id="IPR016090">
    <property type="entry name" value="PLA2-like_dom"/>
</dbReference>
<comment type="catalytic activity">
    <reaction evidence="20">
        <text>a 1,2-diacyl-sn-glycero-3-phosphocholine + H2O = a 1-acyl-sn-glycero-3-phosphocholine + a fatty acid + H(+)</text>
        <dbReference type="Rhea" id="RHEA:15801"/>
        <dbReference type="ChEBI" id="CHEBI:15377"/>
        <dbReference type="ChEBI" id="CHEBI:15378"/>
        <dbReference type="ChEBI" id="CHEBI:28868"/>
        <dbReference type="ChEBI" id="CHEBI:57643"/>
        <dbReference type="ChEBI" id="CHEBI:58168"/>
        <dbReference type="EC" id="3.1.1.4"/>
    </reaction>
</comment>
<comment type="subcellular location">
    <subcellularLocation>
        <location evidence="1 20">Secreted</location>
    </subcellularLocation>
</comment>
<dbReference type="GO" id="GO:0016042">
    <property type="term" value="P:lipid catabolic process"/>
    <property type="evidence" value="ECO:0007669"/>
    <property type="project" value="InterPro"/>
</dbReference>
<feature type="disulfide bond" evidence="18">
    <location>
        <begin position="55"/>
        <end position="71"/>
    </location>
</feature>
<evidence type="ECO:0000256" key="2">
    <source>
        <dbReference type="ARBA" id="ARBA00013278"/>
    </source>
</evidence>
<evidence type="ECO:0000256" key="8">
    <source>
        <dbReference type="ARBA" id="ARBA00023157"/>
    </source>
</evidence>
<dbReference type="GO" id="GO:0005102">
    <property type="term" value="F:signaling receptor binding"/>
    <property type="evidence" value="ECO:0007669"/>
    <property type="project" value="UniProtKB-ARBA"/>
</dbReference>
<dbReference type="Ensembl" id="ENSPNAT00000030716.2">
    <property type="protein sequence ID" value="ENSPNAP00000020269.2"/>
    <property type="gene ID" value="ENSPNAG00000027495.2"/>
</dbReference>
<keyword evidence="8 18" id="KW-1015">Disulfide bond</keyword>
<dbReference type="GO" id="GO:0005543">
    <property type="term" value="F:phospholipid binding"/>
    <property type="evidence" value="ECO:0007669"/>
    <property type="project" value="TreeGrafter"/>
</dbReference>
<reference evidence="22" key="3">
    <citation type="submission" date="2025-09" db="UniProtKB">
        <authorList>
            <consortium name="Ensembl"/>
        </authorList>
    </citation>
    <scope>IDENTIFICATION</scope>
</reference>
<evidence type="ECO:0000256" key="20">
    <source>
        <dbReference type="RuleBase" id="RU361236"/>
    </source>
</evidence>
<comment type="catalytic activity">
    <reaction evidence="12">
        <text>1,2-dihexadecanoyl-sn-glycero-3-phosphocholine + H2O = 1-hexadecanoyl-sn-glycero-3-phosphocholine + hexadecanoate + H(+)</text>
        <dbReference type="Rhea" id="RHEA:41223"/>
        <dbReference type="ChEBI" id="CHEBI:7896"/>
        <dbReference type="ChEBI" id="CHEBI:15377"/>
        <dbReference type="ChEBI" id="CHEBI:15378"/>
        <dbReference type="ChEBI" id="CHEBI:72998"/>
        <dbReference type="ChEBI" id="CHEBI:72999"/>
    </reaction>
    <physiologicalReaction direction="left-to-right" evidence="12">
        <dbReference type="Rhea" id="RHEA:41224"/>
    </physiologicalReaction>
</comment>
<dbReference type="InterPro" id="IPR001211">
    <property type="entry name" value="PLA2"/>
</dbReference>
<evidence type="ECO:0000256" key="12">
    <source>
        <dbReference type="ARBA" id="ARBA00048227"/>
    </source>
</evidence>
<dbReference type="Pfam" id="PF00068">
    <property type="entry name" value="Phospholip_A2_1"/>
    <property type="match status" value="1"/>
</dbReference>
<keyword evidence="4 17" id="KW-0479">Metal-binding</keyword>
<feature type="binding site" evidence="17">
    <location>
        <position position="75"/>
    </location>
    <ligand>
        <name>Ca(2+)</name>
        <dbReference type="ChEBI" id="CHEBI:29108"/>
    </ligand>
</feature>
<evidence type="ECO:0000256" key="7">
    <source>
        <dbReference type="ARBA" id="ARBA00023098"/>
    </source>
</evidence>
<feature type="disulfide bond" evidence="18">
    <location>
        <begin position="70"/>
        <end position="133"/>
    </location>
</feature>
<organism evidence="22 23">
    <name type="scientific">Pygocentrus nattereri</name>
    <name type="common">Red-bellied piranha</name>
    <dbReference type="NCBI Taxonomy" id="42514"/>
    <lineage>
        <taxon>Eukaryota</taxon>
        <taxon>Metazoa</taxon>
        <taxon>Chordata</taxon>
        <taxon>Craniata</taxon>
        <taxon>Vertebrata</taxon>
        <taxon>Euteleostomi</taxon>
        <taxon>Actinopterygii</taxon>
        <taxon>Neopterygii</taxon>
        <taxon>Teleostei</taxon>
        <taxon>Ostariophysi</taxon>
        <taxon>Characiformes</taxon>
        <taxon>Characoidei</taxon>
        <taxon>Pygocentrus</taxon>
    </lineage>
</organism>
<keyword evidence="7 20" id="KW-0443">Lipid metabolism</keyword>
<dbReference type="EC" id="3.1.1.4" evidence="2 20"/>
<evidence type="ECO:0000256" key="10">
    <source>
        <dbReference type="ARBA" id="ARBA00048015"/>
    </source>
</evidence>
<evidence type="ECO:0000313" key="22">
    <source>
        <dbReference type="Ensembl" id="ENSPNAP00000020269.2"/>
    </source>
</evidence>
<feature type="signal peptide" evidence="20">
    <location>
        <begin position="1"/>
        <end position="21"/>
    </location>
</feature>
<keyword evidence="23" id="KW-1185">Reference proteome</keyword>
<feature type="active site" evidence="16">
    <location>
        <position position="127"/>
    </location>
</feature>
<name>A0A3B4DBE6_PYGNA</name>
<comment type="catalytic activity">
    <reaction evidence="14">
        <text>1-hexadecanoyl-2-(9Z-octadecenoyl)-sn-glycero-3-phosphocholine + H2O = 1-hexadecanoyl-sn-glycero-3-phosphocholine + (9Z)-octadecenoate + H(+)</text>
        <dbReference type="Rhea" id="RHEA:38779"/>
        <dbReference type="ChEBI" id="CHEBI:15377"/>
        <dbReference type="ChEBI" id="CHEBI:15378"/>
        <dbReference type="ChEBI" id="CHEBI:30823"/>
        <dbReference type="ChEBI" id="CHEBI:72998"/>
        <dbReference type="ChEBI" id="CHEBI:73001"/>
    </reaction>
    <physiologicalReaction direction="left-to-right" evidence="14">
        <dbReference type="Rhea" id="RHEA:38780"/>
    </physiologicalReaction>
</comment>
<evidence type="ECO:0000256" key="5">
    <source>
        <dbReference type="ARBA" id="ARBA00022801"/>
    </source>
</evidence>
<dbReference type="InterPro" id="IPR033113">
    <property type="entry name" value="PLA2_histidine"/>
</dbReference>
<keyword evidence="3 20" id="KW-0964">Secreted</keyword>
<dbReference type="FunFam" id="1.20.90.10:FF:000011">
    <property type="entry name" value="Phospholipase A(2)"/>
    <property type="match status" value="1"/>
</dbReference>
<evidence type="ECO:0000256" key="11">
    <source>
        <dbReference type="ARBA" id="ARBA00048221"/>
    </source>
</evidence>
<dbReference type="SUPFAM" id="SSF48619">
    <property type="entry name" value="Phospholipase A2, PLA2"/>
    <property type="match status" value="1"/>
</dbReference>
<evidence type="ECO:0000256" key="15">
    <source>
        <dbReference type="ARBA" id="ARBA00049039"/>
    </source>
</evidence>
<sequence length="180" mass="19457">RATITSLVCLLVCLLVGWLYADWSERSLLQFRAMIKCVLPNSSPLEDFADYGCYCGFGGQGTPVDQLDQCCFVHDHCYSMASNLSSCDSLLDSPYVNIYDFRCDSATNTVTCMSDNKECDMFICECDRVASACFGVAPYNVSNNHLSSSLCKSASGGSSSSALTTVSFALILVLKLTSTA</sequence>
<evidence type="ECO:0000313" key="23">
    <source>
        <dbReference type="Proteomes" id="UP001501920"/>
    </source>
</evidence>
<dbReference type="PANTHER" id="PTHR11716">
    <property type="entry name" value="PHOSPHOLIPASE A2 FAMILY MEMBER"/>
    <property type="match status" value="1"/>
</dbReference>
<evidence type="ECO:0000256" key="9">
    <source>
        <dbReference type="ARBA" id="ARBA00047535"/>
    </source>
</evidence>
<comment type="catalytic activity">
    <reaction evidence="10">
        <text>1-hexadecanoyl-2-(9Z-octadecenoyl)-sn-glycero-3-phospho-(1'-sn-glycerol) + H2O = 1-hexadecanoyl-sn-glycero-3-phospho-(1'-sn-glycerol) + (9Z)-octadecenoate + H(+)</text>
        <dbReference type="Rhea" id="RHEA:40919"/>
        <dbReference type="ChEBI" id="CHEBI:15377"/>
        <dbReference type="ChEBI" id="CHEBI:15378"/>
        <dbReference type="ChEBI" id="CHEBI:30823"/>
        <dbReference type="ChEBI" id="CHEBI:72841"/>
        <dbReference type="ChEBI" id="CHEBI:75158"/>
    </reaction>
    <physiologicalReaction direction="left-to-right" evidence="10">
        <dbReference type="Rhea" id="RHEA:40920"/>
    </physiologicalReaction>
</comment>
<dbReference type="GO" id="GO:0005576">
    <property type="term" value="C:extracellular region"/>
    <property type="evidence" value="ECO:0007669"/>
    <property type="project" value="UniProtKB-SubCell"/>
</dbReference>
<dbReference type="AlphaFoldDB" id="A0A3B4DBE6"/>
<feature type="binding site" evidence="17">
    <location>
        <position position="56"/>
    </location>
    <ligand>
        <name>Ca(2+)</name>
        <dbReference type="ChEBI" id="CHEBI:29108"/>
    </ligand>
</feature>
<dbReference type="PRINTS" id="PR00389">
    <property type="entry name" value="PHPHLIPASEA2"/>
</dbReference>
<dbReference type="Proteomes" id="UP001501920">
    <property type="component" value="Chromosome 29"/>
</dbReference>
<keyword evidence="6 17" id="KW-0106">Calcium</keyword>
<comment type="cofactor">
    <cofactor evidence="17">
        <name>Ca(2+)</name>
        <dbReference type="ChEBI" id="CHEBI:29108"/>
    </cofactor>
    <text evidence="17">Binds 1 Ca(2+) ion per subunit.</text>
</comment>
<comment type="catalytic activity">
    <reaction evidence="11">
        <text>N-hexadecanoyl-1,2-di-(9Z-octadecenoyl)-sn-glycero-3-phosphoethanolamine + H2O = N-hexadecanoyl-1-(9Z-octadecenoyl)-sn-glycero-3-phosphoethanolamine + (9Z)-octadecenoate + H(+)</text>
        <dbReference type="Rhea" id="RHEA:45424"/>
        <dbReference type="ChEBI" id="CHEBI:15377"/>
        <dbReference type="ChEBI" id="CHEBI:15378"/>
        <dbReference type="ChEBI" id="CHEBI:30823"/>
        <dbReference type="ChEBI" id="CHEBI:78097"/>
        <dbReference type="ChEBI" id="CHEBI:85217"/>
    </reaction>
    <physiologicalReaction direction="left-to-right" evidence="11">
        <dbReference type="Rhea" id="RHEA:45425"/>
    </physiologicalReaction>
</comment>
<evidence type="ECO:0000256" key="4">
    <source>
        <dbReference type="ARBA" id="ARBA00022723"/>
    </source>
</evidence>
<evidence type="ECO:0000256" key="18">
    <source>
        <dbReference type="PIRSR" id="PIRSR601211-3"/>
    </source>
</evidence>
<evidence type="ECO:0000259" key="21">
    <source>
        <dbReference type="SMART" id="SM00085"/>
    </source>
</evidence>
<evidence type="ECO:0000256" key="16">
    <source>
        <dbReference type="PIRSR" id="PIRSR601211-1"/>
    </source>
</evidence>
<dbReference type="GO" id="GO:0006644">
    <property type="term" value="P:phospholipid metabolic process"/>
    <property type="evidence" value="ECO:0007669"/>
    <property type="project" value="InterPro"/>
</dbReference>
<dbReference type="GO" id="GO:0047498">
    <property type="term" value="F:calcium-dependent phospholipase A2 activity"/>
    <property type="evidence" value="ECO:0007669"/>
    <property type="project" value="TreeGrafter"/>
</dbReference>
<comment type="similarity">
    <text evidence="19">Belongs to the phospholipase A2 family.</text>
</comment>
<feature type="active site" evidence="16">
    <location>
        <position position="74"/>
    </location>
</feature>
<dbReference type="Gene3D" id="1.20.90.10">
    <property type="entry name" value="Phospholipase A2 domain"/>
    <property type="match status" value="1"/>
</dbReference>
<feature type="disulfide bond" evidence="18">
    <location>
        <begin position="112"/>
        <end position="124"/>
    </location>
</feature>
<proteinExistence type="inferred from homology"/>
<dbReference type="PROSITE" id="PS00119">
    <property type="entry name" value="PA2_ASP"/>
    <property type="match status" value="1"/>
</dbReference>
<accession>A0A3B4DBE6</accession>
<comment type="catalytic activity">
    <reaction evidence="15">
        <text>1-hexadecanoyl-2-(9Z,12Z-octadecadienoyl)-sn-glycero-3-phosphoethanolamine + H2O = 1-hexadecanoyl-sn-glycero-3-phosphoethanolamine + (9Z,12Z)-octadecadienoate + H(+)</text>
        <dbReference type="Rhea" id="RHEA:40815"/>
        <dbReference type="ChEBI" id="CHEBI:15377"/>
        <dbReference type="ChEBI" id="CHEBI:15378"/>
        <dbReference type="ChEBI" id="CHEBI:30245"/>
        <dbReference type="ChEBI" id="CHEBI:73004"/>
        <dbReference type="ChEBI" id="CHEBI:73008"/>
    </reaction>
    <physiologicalReaction direction="left-to-right" evidence="15">
        <dbReference type="Rhea" id="RHEA:40816"/>
    </physiologicalReaction>
</comment>